<evidence type="ECO:0000313" key="1">
    <source>
        <dbReference type="EMBL" id="HIQ90714.1"/>
    </source>
</evidence>
<protein>
    <submittedName>
        <fullName evidence="1">Uncharacterized protein</fullName>
    </submittedName>
</protein>
<gene>
    <name evidence="1" type="ORF">IAB27_03700</name>
</gene>
<dbReference type="Proteomes" id="UP000886786">
    <property type="component" value="Unassembled WGS sequence"/>
</dbReference>
<reference evidence="1" key="2">
    <citation type="journal article" date="2021" name="PeerJ">
        <title>Extensive microbial diversity within the chicken gut microbiome revealed by metagenomics and culture.</title>
        <authorList>
            <person name="Gilroy R."/>
            <person name="Ravi A."/>
            <person name="Getino M."/>
            <person name="Pursley I."/>
            <person name="Horton D.L."/>
            <person name="Alikhan N.F."/>
            <person name="Baker D."/>
            <person name="Gharbi K."/>
            <person name="Hall N."/>
            <person name="Watson M."/>
            <person name="Adriaenssens E.M."/>
            <person name="Foster-Nyarko E."/>
            <person name="Jarju S."/>
            <person name="Secka A."/>
            <person name="Antonio M."/>
            <person name="Oren A."/>
            <person name="Chaudhuri R.R."/>
            <person name="La Ragione R."/>
            <person name="Hildebrand F."/>
            <person name="Pallen M.J."/>
        </authorList>
    </citation>
    <scope>NUCLEOTIDE SEQUENCE</scope>
    <source>
        <strain evidence="1">CHK147-3167</strain>
    </source>
</reference>
<evidence type="ECO:0000313" key="2">
    <source>
        <dbReference type="Proteomes" id="UP000886786"/>
    </source>
</evidence>
<organism evidence="1 2">
    <name type="scientific">Candidatus Coprosoma intestinipullorum</name>
    <dbReference type="NCBI Taxonomy" id="2840752"/>
    <lineage>
        <taxon>Bacteria</taxon>
        <taxon>Bacillati</taxon>
        <taxon>Bacillota</taxon>
        <taxon>Bacillota incertae sedis</taxon>
        <taxon>Candidatus Coprosoma</taxon>
    </lineage>
</organism>
<proteinExistence type="predicted"/>
<reference evidence="1" key="1">
    <citation type="submission" date="2020-10" db="EMBL/GenBank/DDBJ databases">
        <authorList>
            <person name="Gilroy R."/>
        </authorList>
    </citation>
    <scope>NUCLEOTIDE SEQUENCE</scope>
    <source>
        <strain evidence="1">CHK147-3167</strain>
    </source>
</reference>
<name>A0A9D0ZQW0_9FIRM</name>
<dbReference type="EMBL" id="DVFV01000069">
    <property type="protein sequence ID" value="HIQ90714.1"/>
    <property type="molecule type" value="Genomic_DNA"/>
</dbReference>
<comment type="caution">
    <text evidence="1">The sequence shown here is derived from an EMBL/GenBank/DDBJ whole genome shotgun (WGS) entry which is preliminary data.</text>
</comment>
<sequence>MNNQALIEVEKLIALNNRLLEICIYALIRETPIYKHELDTLTKLKFMDIIMKNLNDDTGTLKDKLLYQWNLERTDK</sequence>
<dbReference type="AlphaFoldDB" id="A0A9D0ZQW0"/>
<accession>A0A9D0ZQW0</accession>